<name>A0ABV6Y7B4_9HYPH</name>
<protein>
    <submittedName>
        <fullName evidence="3">DUF4157 domain-containing protein</fullName>
    </submittedName>
</protein>
<feature type="region of interest" description="Disordered" evidence="1">
    <location>
        <begin position="1047"/>
        <end position="1072"/>
    </location>
</feature>
<feature type="compositionally biased region" description="Pro residues" evidence="1">
    <location>
        <begin position="584"/>
        <end position="597"/>
    </location>
</feature>
<feature type="region of interest" description="Disordered" evidence="1">
    <location>
        <begin position="569"/>
        <end position="599"/>
    </location>
</feature>
<feature type="compositionally biased region" description="Low complexity" evidence="1">
    <location>
        <begin position="260"/>
        <end position="273"/>
    </location>
</feature>
<organism evidence="3 4">
    <name type="scientific">Microvirga arabica</name>
    <dbReference type="NCBI Taxonomy" id="1128671"/>
    <lineage>
        <taxon>Bacteria</taxon>
        <taxon>Pseudomonadati</taxon>
        <taxon>Pseudomonadota</taxon>
        <taxon>Alphaproteobacteria</taxon>
        <taxon>Hyphomicrobiales</taxon>
        <taxon>Methylobacteriaceae</taxon>
        <taxon>Microvirga</taxon>
    </lineage>
</organism>
<evidence type="ECO:0000256" key="1">
    <source>
        <dbReference type="SAM" id="MobiDB-lite"/>
    </source>
</evidence>
<comment type="caution">
    <text evidence="3">The sequence shown here is derived from an EMBL/GenBank/DDBJ whole genome shotgun (WGS) entry which is preliminary data.</text>
</comment>
<dbReference type="InterPro" id="IPR025295">
    <property type="entry name" value="eCIS_core_dom"/>
</dbReference>
<gene>
    <name evidence="3" type="ORF">ACETIH_10645</name>
</gene>
<feature type="compositionally biased region" description="Gly residues" evidence="1">
    <location>
        <begin position="1048"/>
        <end position="1072"/>
    </location>
</feature>
<proteinExistence type="predicted"/>
<dbReference type="Pfam" id="PF13699">
    <property type="entry name" value="eCIS_core"/>
    <property type="match status" value="1"/>
</dbReference>
<feature type="region of interest" description="Disordered" evidence="1">
    <location>
        <begin position="260"/>
        <end position="279"/>
    </location>
</feature>
<keyword evidence="4" id="KW-1185">Reference proteome</keyword>
<dbReference type="EMBL" id="JBHOMY010000026">
    <property type="protein sequence ID" value="MFC1457169.1"/>
    <property type="molecule type" value="Genomic_DNA"/>
</dbReference>
<feature type="compositionally biased region" description="Acidic residues" evidence="1">
    <location>
        <begin position="127"/>
        <end position="143"/>
    </location>
</feature>
<feature type="domain" description="eCIS core" evidence="2">
    <location>
        <begin position="175"/>
        <end position="252"/>
    </location>
</feature>
<reference evidence="3 4" key="1">
    <citation type="submission" date="2024-09" db="EMBL/GenBank/DDBJ databases">
        <title>Nodulacao em especies de Leguminosae Basais da Amazonia e Caracterizacao dos Rizobios e Bacterias Associadas aos Nodulos.</title>
        <authorList>
            <person name="Jambeiro I.C.A."/>
            <person name="Lopes I.S."/>
            <person name="Aguiar E.R.G.R."/>
            <person name="Santos A.F.J."/>
            <person name="Dos Santos J.M.F."/>
            <person name="Gross E."/>
        </authorList>
    </citation>
    <scope>NUCLEOTIDE SEQUENCE [LARGE SCALE GENOMIC DNA]</scope>
    <source>
        <strain evidence="3 4">BRUESC1165</strain>
    </source>
</reference>
<evidence type="ECO:0000259" key="2">
    <source>
        <dbReference type="Pfam" id="PF13699"/>
    </source>
</evidence>
<sequence length="1203" mass="129414">MSALVARQAAPPAPVPAPSRLLQRACACGGSAGLTGTCSNCEHEKRFGNSGLQPKLQLSAPGDVYEQEADRIADEVVSLPGPGPVLEPKDDVTAAAPTLHRKILPLVQRQESPGEDEETLPGLSDDAGIETETAGEESDDETETIQPRRMPDADEADTGPAFQARLEAERIGGRPLADDVRFDMESRFGVDLGHVRVHTGARSAELARSIHAQAFTLGSHVYFGEGYYDPGSKRGRHLLAHELTHTVQQARGAVRLLPPEAQQPAAPASEAPPTVQRSVEDSFVPERVPSGDLVHAEILEELGEINPNLFTEVKIPGATSVGLSDNAGRADLYMDVDDQGKSRKAPTTPAVIMIGDTPEYLSSFANPRVRSTKGISRLLKGGKNFEHKALGAPRGVEEGDTACDDKPGVKVCRLDKAPKRILLGDLKPPPSLENFLGGTIQISNYESGIRDTKDRLNEFIRQHPDQADPPNTTWSPTTDKITKLRIPKVRNIRSKDATKLPLRLYDNRKEDIAIADLRGHLAVYKAKEAGIWQYEWIPEKIPARLRKGGTSERVTKALTRLNELVRQVRAPPVESPGAKKALPGAPPRRTPTPPRPAPARIQRKETFDKDKWPGEFKTWQETHAVPLLGSDAVGPVGKLGVQTPQSEEAKALRVFEGVKDLKSRVPAEELPADLAQLPSLPAAATGGIKKLQLWARWGPLIGRLRVAMGGVFVKIANLYEKAKERFDRARGAFTAKEPSSGGSIGKAIVSGVFRVATTFFKILVDRISAELKRSMKHAATVIVEDLVGEDRLNTIAEAKEDFETMVAGVQAKVDAEVENVRALTEPYEKIFETLSDVQKSISDIMRLVSAVRWGLRIIQCVTPPGLGCLKLLLQAVVEELAAKVISSCWFVLNFIKPMLTKFDIFTNLPGQISGFILEQVKKIAGLLPVTGETLDKAFPPVTVRTGMTATDLDCDDKVITPAQREMNKLLDKYGEAKIREMIKVLEAAGMTTDREMTIADVKILGGLLDKIESGEVTMEDIQNAVANLKAGKGSGVPNIDDAISQLSGLGGSGGGHGPGKGSGTGSGTGGGIRRVPFDQAKTKIPPAGGTVAGTKYRATGSKPDHVAGQAVTIGLAGFVNNRQIAEITDVPATVEEVRDITVKGVPHRQPFYRITSTIRFDHDVPGVGSFVADPAKLVPGTAFPVAGNAPPADASQKKAELVP</sequence>
<accession>A0ABV6Y7B4</accession>
<evidence type="ECO:0000313" key="3">
    <source>
        <dbReference type="EMBL" id="MFC1457169.1"/>
    </source>
</evidence>
<evidence type="ECO:0000313" key="4">
    <source>
        <dbReference type="Proteomes" id="UP001593940"/>
    </source>
</evidence>
<dbReference type="RefSeq" id="WP_377029677.1">
    <property type="nucleotide sequence ID" value="NZ_JBHOMY010000026.1"/>
</dbReference>
<feature type="region of interest" description="Disordered" evidence="1">
    <location>
        <begin position="105"/>
        <end position="157"/>
    </location>
</feature>
<dbReference type="Proteomes" id="UP001593940">
    <property type="component" value="Unassembled WGS sequence"/>
</dbReference>